<keyword evidence="1" id="KW-0732">Signal</keyword>
<dbReference type="AlphaFoldDB" id="A0A1G9RGN1"/>
<dbReference type="RefSeq" id="WP_089890200.1">
    <property type="nucleotide sequence ID" value="NZ_FNGV01000006.1"/>
</dbReference>
<evidence type="ECO:0000256" key="1">
    <source>
        <dbReference type="SAM" id="SignalP"/>
    </source>
</evidence>
<reference evidence="2 3" key="1">
    <citation type="submission" date="2016-10" db="EMBL/GenBank/DDBJ databases">
        <authorList>
            <person name="de Groot N.N."/>
        </authorList>
    </citation>
    <scope>NUCLEOTIDE SEQUENCE [LARGE SCALE GENOMIC DNA]</scope>
    <source>
        <strain evidence="2 3">DSM 19886</strain>
    </source>
</reference>
<feature type="chain" id="PRO_5011638408" description="Lipocalin-like domain-containing protein" evidence="1">
    <location>
        <begin position="32"/>
        <end position="147"/>
    </location>
</feature>
<dbReference type="EMBL" id="FNGV01000006">
    <property type="protein sequence ID" value="SDM22499.1"/>
    <property type="molecule type" value="Genomic_DNA"/>
</dbReference>
<sequence length="147" mass="15916">MKQKFSNSAINFLCTILLLVSSGMVSLQAKALNGTTGSKLEATIVDDSDAIVGRWLYTVADVAYEYSHGALYISEDNGVYQVEVHVNNGTLRGQDIEVAQNKITFSLEIEGSNVVVTLRAKEDKLSGESSSADGIFKIKGKRKAQPQ</sequence>
<evidence type="ECO:0008006" key="4">
    <source>
        <dbReference type="Google" id="ProtNLM"/>
    </source>
</evidence>
<keyword evidence="3" id="KW-1185">Reference proteome</keyword>
<dbReference type="Proteomes" id="UP000199440">
    <property type="component" value="Unassembled WGS sequence"/>
</dbReference>
<gene>
    <name evidence="2" type="ORF">SAMN04488514_106140</name>
</gene>
<evidence type="ECO:0000313" key="2">
    <source>
        <dbReference type="EMBL" id="SDM22499.1"/>
    </source>
</evidence>
<feature type="signal peptide" evidence="1">
    <location>
        <begin position="1"/>
        <end position="31"/>
    </location>
</feature>
<evidence type="ECO:0000313" key="3">
    <source>
        <dbReference type="Proteomes" id="UP000199440"/>
    </source>
</evidence>
<name>A0A1G9RGN1_9FLAO</name>
<protein>
    <recommendedName>
        <fullName evidence="4">Lipocalin-like domain-containing protein</fullName>
    </recommendedName>
</protein>
<proteinExistence type="predicted"/>
<accession>A0A1G9RGN1</accession>
<dbReference type="OrthoDB" id="1178221at2"/>
<organism evidence="2 3">
    <name type="scientific">Kriegella aquimaris</name>
    <dbReference type="NCBI Taxonomy" id="192904"/>
    <lineage>
        <taxon>Bacteria</taxon>
        <taxon>Pseudomonadati</taxon>
        <taxon>Bacteroidota</taxon>
        <taxon>Flavobacteriia</taxon>
        <taxon>Flavobacteriales</taxon>
        <taxon>Flavobacteriaceae</taxon>
        <taxon>Kriegella</taxon>
    </lineage>
</organism>